<feature type="transmembrane region" description="Helical" evidence="1">
    <location>
        <begin position="55"/>
        <end position="88"/>
    </location>
</feature>
<feature type="transmembrane region" description="Helical" evidence="1">
    <location>
        <begin position="170"/>
        <end position="191"/>
    </location>
</feature>
<dbReference type="RefSeq" id="WP_136380819.1">
    <property type="nucleotide sequence ID" value="NZ_SLUB01000039.1"/>
</dbReference>
<dbReference type="OrthoDB" id="2987886at2"/>
<dbReference type="InterPro" id="IPR018710">
    <property type="entry name" value="DUF2232"/>
</dbReference>
<comment type="caution">
    <text evidence="2">The sequence shown here is derived from an EMBL/GenBank/DDBJ whole genome shotgun (WGS) entry which is preliminary data.</text>
</comment>
<sequence>MKNAKNLTEGAMLLAVYSVLLLLTLYIPLLGAVLSFLLPIPFILFTVKYRVKQSFLFILIAFLVSGLLGSVLGIIHTITFGITGILLGELINRGRSGIELFLGSCLSYLFSIVLLYVTAIVVLQIDVFDMIRESSRESFAMAESIMRATGGEVNKDVIAHLEESIDMMQFMIPSMFVLLAMLLAFVTVVAMKPVLVRLQVKMNPFPPFREVTFPKSILWYYLLILLLSFVEMEKGTFGYTAFLNLFFILQLLMVIQGLSFIYYFCHQRGITKAVPIILTILTPFLLYIIRILGIIDIGFQLRNRINGRK</sequence>
<reference evidence="2 3" key="1">
    <citation type="journal article" date="2019" name="Indoor Air">
        <title>Impacts of indoor surface finishes on bacterial viability.</title>
        <authorList>
            <person name="Hu J."/>
            <person name="Maamar S.B."/>
            <person name="Glawe A.J."/>
            <person name="Gottel N."/>
            <person name="Gilbert J.A."/>
            <person name="Hartmann E.M."/>
        </authorList>
    </citation>
    <scope>NUCLEOTIDE SEQUENCE [LARGE SCALE GENOMIC DNA]</scope>
    <source>
        <strain evidence="2 3">AF060A6</strain>
    </source>
</reference>
<feature type="transmembrane region" description="Helical" evidence="1">
    <location>
        <begin position="211"/>
        <end position="230"/>
    </location>
</feature>
<evidence type="ECO:0000256" key="1">
    <source>
        <dbReference type="SAM" id="Phobius"/>
    </source>
</evidence>
<dbReference type="Proteomes" id="UP000306477">
    <property type="component" value="Unassembled WGS sequence"/>
</dbReference>
<dbReference type="AlphaFoldDB" id="A0A4V3V7B8"/>
<dbReference type="PANTHER" id="PTHR41324:SF1">
    <property type="entry name" value="DUF2232 DOMAIN-CONTAINING PROTEIN"/>
    <property type="match status" value="1"/>
</dbReference>
<organism evidence="2 3">
    <name type="scientific">Bacillus timonensis</name>
    <dbReference type="NCBI Taxonomy" id="1033734"/>
    <lineage>
        <taxon>Bacteria</taxon>
        <taxon>Bacillati</taxon>
        <taxon>Bacillota</taxon>
        <taxon>Bacilli</taxon>
        <taxon>Bacillales</taxon>
        <taxon>Bacillaceae</taxon>
        <taxon>Bacillus</taxon>
    </lineage>
</organism>
<dbReference type="PANTHER" id="PTHR41324">
    <property type="entry name" value="MEMBRANE PROTEIN-RELATED"/>
    <property type="match status" value="1"/>
</dbReference>
<dbReference type="STRING" id="1033734.GCA_000285535_02769"/>
<evidence type="ECO:0000313" key="3">
    <source>
        <dbReference type="Proteomes" id="UP000306477"/>
    </source>
</evidence>
<keyword evidence="1" id="KW-0472">Membrane</keyword>
<keyword evidence="3" id="KW-1185">Reference proteome</keyword>
<feature type="transmembrane region" description="Helical" evidence="1">
    <location>
        <begin position="100"/>
        <end position="123"/>
    </location>
</feature>
<keyword evidence="1" id="KW-1133">Transmembrane helix</keyword>
<name>A0A4V3V7B8_9BACI</name>
<keyword evidence="1" id="KW-0812">Transmembrane</keyword>
<dbReference type="EMBL" id="SLUB01000039">
    <property type="protein sequence ID" value="THE10813.1"/>
    <property type="molecule type" value="Genomic_DNA"/>
</dbReference>
<proteinExistence type="predicted"/>
<accession>A0A4V3V7B8</accession>
<evidence type="ECO:0000313" key="2">
    <source>
        <dbReference type="EMBL" id="THE10813.1"/>
    </source>
</evidence>
<protein>
    <submittedName>
        <fullName evidence="2">DUF2232 domain-containing protein</fullName>
    </submittedName>
</protein>
<gene>
    <name evidence="2" type="ORF">E1I69_17315</name>
</gene>
<feature type="transmembrane region" description="Helical" evidence="1">
    <location>
        <begin position="242"/>
        <end position="264"/>
    </location>
</feature>
<dbReference type="Pfam" id="PF09991">
    <property type="entry name" value="DUF2232"/>
    <property type="match status" value="1"/>
</dbReference>
<feature type="transmembrane region" description="Helical" evidence="1">
    <location>
        <begin position="276"/>
        <end position="299"/>
    </location>
</feature>
<feature type="transmembrane region" description="Helical" evidence="1">
    <location>
        <begin position="12"/>
        <end position="43"/>
    </location>
</feature>